<feature type="compositionally biased region" description="Basic and acidic residues" evidence="1">
    <location>
        <begin position="1"/>
        <end position="26"/>
    </location>
</feature>
<comment type="caution">
    <text evidence="2">The sequence shown here is derived from an EMBL/GenBank/DDBJ whole genome shotgun (WGS) entry which is preliminary data.</text>
</comment>
<evidence type="ECO:0000313" key="2">
    <source>
        <dbReference type="EMBL" id="KAJ8374283.1"/>
    </source>
</evidence>
<sequence>MQENDRRKGNQHPSAKESVRNEEAGRGEGPSAELLRRASPRFPARVSSLQTRRSPRFLAQKKASFLRGSKVSAWLT</sequence>
<name>A0A9Q1J975_SYNKA</name>
<organism evidence="2 3">
    <name type="scientific">Synaphobranchus kaupii</name>
    <name type="common">Kaup's arrowtooth eel</name>
    <dbReference type="NCBI Taxonomy" id="118154"/>
    <lineage>
        <taxon>Eukaryota</taxon>
        <taxon>Metazoa</taxon>
        <taxon>Chordata</taxon>
        <taxon>Craniata</taxon>
        <taxon>Vertebrata</taxon>
        <taxon>Euteleostomi</taxon>
        <taxon>Actinopterygii</taxon>
        <taxon>Neopterygii</taxon>
        <taxon>Teleostei</taxon>
        <taxon>Anguilliformes</taxon>
        <taxon>Synaphobranchidae</taxon>
        <taxon>Synaphobranchus</taxon>
    </lineage>
</organism>
<gene>
    <name evidence="2" type="ORF">SKAU_G00048630</name>
</gene>
<reference evidence="2" key="1">
    <citation type="journal article" date="2023" name="Science">
        <title>Genome structures resolve the early diversification of teleost fishes.</title>
        <authorList>
            <person name="Parey E."/>
            <person name="Louis A."/>
            <person name="Montfort J."/>
            <person name="Bouchez O."/>
            <person name="Roques C."/>
            <person name="Iampietro C."/>
            <person name="Lluch J."/>
            <person name="Castinel A."/>
            <person name="Donnadieu C."/>
            <person name="Desvignes T."/>
            <person name="Floi Bucao C."/>
            <person name="Jouanno E."/>
            <person name="Wen M."/>
            <person name="Mejri S."/>
            <person name="Dirks R."/>
            <person name="Jansen H."/>
            <person name="Henkel C."/>
            <person name="Chen W.J."/>
            <person name="Zahm M."/>
            <person name="Cabau C."/>
            <person name="Klopp C."/>
            <person name="Thompson A.W."/>
            <person name="Robinson-Rechavi M."/>
            <person name="Braasch I."/>
            <person name="Lecointre G."/>
            <person name="Bobe J."/>
            <person name="Postlethwait J.H."/>
            <person name="Berthelot C."/>
            <person name="Roest Crollius H."/>
            <person name="Guiguen Y."/>
        </authorList>
    </citation>
    <scope>NUCLEOTIDE SEQUENCE</scope>
    <source>
        <strain evidence="2">WJC10195</strain>
    </source>
</reference>
<feature type="region of interest" description="Disordered" evidence="1">
    <location>
        <begin position="1"/>
        <end position="54"/>
    </location>
</feature>
<evidence type="ECO:0000256" key="1">
    <source>
        <dbReference type="SAM" id="MobiDB-lite"/>
    </source>
</evidence>
<dbReference type="EMBL" id="JAINUF010000002">
    <property type="protein sequence ID" value="KAJ8374283.1"/>
    <property type="molecule type" value="Genomic_DNA"/>
</dbReference>
<proteinExistence type="predicted"/>
<accession>A0A9Q1J975</accession>
<dbReference type="Proteomes" id="UP001152622">
    <property type="component" value="Chromosome 2"/>
</dbReference>
<protein>
    <submittedName>
        <fullName evidence="2">Uncharacterized protein</fullName>
    </submittedName>
</protein>
<evidence type="ECO:0000313" key="3">
    <source>
        <dbReference type="Proteomes" id="UP001152622"/>
    </source>
</evidence>
<dbReference type="AlphaFoldDB" id="A0A9Q1J975"/>
<keyword evidence="3" id="KW-1185">Reference proteome</keyword>